<accession>A0ABU5SYT6</accession>
<gene>
    <name evidence="2" type="ORF">VB739_13755</name>
</gene>
<evidence type="ECO:0000256" key="1">
    <source>
        <dbReference type="SAM" id="MobiDB-lite"/>
    </source>
</evidence>
<proteinExistence type="predicted"/>
<protein>
    <submittedName>
        <fullName evidence="2">Uncharacterized protein</fullName>
    </submittedName>
</protein>
<reference evidence="2 3" key="1">
    <citation type="submission" date="2023-12" db="EMBL/GenBank/DDBJ databases">
        <title>Baltic Sea Cyanobacteria.</title>
        <authorList>
            <person name="Delbaje E."/>
            <person name="Fewer D.P."/>
            <person name="Shishido T.K."/>
        </authorList>
    </citation>
    <scope>NUCLEOTIDE SEQUENCE [LARGE SCALE GENOMIC DNA]</scope>
    <source>
        <strain evidence="2 3">UHCC 0281</strain>
    </source>
</reference>
<evidence type="ECO:0000313" key="3">
    <source>
        <dbReference type="Proteomes" id="UP001302329"/>
    </source>
</evidence>
<comment type="caution">
    <text evidence="2">The sequence shown here is derived from an EMBL/GenBank/DDBJ whole genome shotgun (WGS) entry which is preliminary data.</text>
</comment>
<name>A0ABU5SYT6_9CYAN</name>
<organism evidence="2 3">
    <name type="scientific">Cyanobium gracile UHCC 0281</name>
    <dbReference type="NCBI Taxonomy" id="3110309"/>
    <lineage>
        <taxon>Bacteria</taxon>
        <taxon>Bacillati</taxon>
        <taxon>Cyanobacteriota</taxon>
        <taxon>Cyanophyceae</taxon>
        <taxon>Synechococcales</taxon>
        <taxon>Prochlorococcaceae</taxon>
        <taxon>Cyanobium</taxon>
    </lineage>
</organism>
<keyword evidence="3" id="KW-1185">Reference proteome</keyword>
<dbReference type="EMBL" id="JAYGHY010000058">
    <property type="protein sequence ID" value="MEA5443621.1"/>
    <property type="molecule type" value="Genomic_DNA"/>
</dbReference>
<dbReference type="RefSeq" id="WP_323357603.1">
    <property type="nucleotide sequence ID" value="NZ_JAYGHY010000058.1"/>
</dbReference>
<sequence length="242" mass="26672">MVRLRRRIPLAQRVALPLLPLAAGLVLVPPLQAQPTTSARPTVVRSVPPEPRPNPSLEAALREVLFPVRIDDGQGHGPDPGSAEGEMVKRNRIKAACERLPAPRYSWSRVDLGGDGRAEVVAQVVGPMFCGTGGCPLLIFREPSPGRLELITQMSLFKDPLIVTERRHNGWKELITRVRVDAGTSYYAVLRNDGRTYPTNPSVAPAIPLRRADPGTAYLAWNEKDPREHRLPCEVTPQKRGL</sequence>
<dbReference type="Proteomes" id="UP001302329">
    <property type="component" value="Unassembled WGS sequence"/>
</dbReference>
<feature type="region of interest" description="Disordered" evidence="1">
    <location>
        <begin position="37"/>
        <end position="56"/>
    </location>
</feature>
<evidence type="ECO:0000313" key="2">
    <source>
        <dbReference type="EMBL" id="MEA5443621.1"/>
    </source>
</evidence>